<comment type="similarity">
    <text evidence="3 9">Belongs to the phosphohexose mutase family.</text>
</comment>
<dbReference type="CDD" id="cd05799">
    <property type="entry name" value="PGM2"/>
    <property type="match status" value="1"/>
</dbReference>
<dbReference type="GO" id="GO:0006166">
    <property type="term" value="P:purine ribonucleoside salvage"/>
    <property type="evidence" value="ECO:0007669"/>
    <property type="project" value="TreeGrafter"/>
</dbReference>
<comment type="caution">
    <text evidence="14">The sequence shown here is derived from an EMBL/GenBank/DDBJ whole genome shotgun (WGS) entry which is preliminary data.</text>
</comment>
<evidence type="ECO:0000259" key="13">
    <source>
        <dbReference type="Pfam" id="PF02880"/>
    </source>
</evidence>
<organism evidence="14 15">
    <name type="scientific">Peptacetobacter hominis</name>
    <dbReference type="NCBI Taxonomy" id="2743610"/>
    <lineage>
        <taxon>Bacteria</taxon>
        <taxon>Bacillati</taxon>
        <taxon>Bacillota</taxon>
        <taxon>Clostridia</taxon>
        <taxon>Peptostreptococcales</taxon>
        <taxon>Peptostreptococcaceae</taxon>
        <taxon>Peptacetobacter</taxon>
    </lineage>
</organism>
<dbReference type="InterPro" id="IPR005845">
    <property type="entry name" value="A-D-PHexomutase_a/b/a-II"/>
</dbReference>
<evidence type="ECO:0000256" key="4">
    <source>
        <dbReference type="ARBA" id="ARBA00012728"/>
    </source>
</evidence>
<keyword evidence="5" id="KW-0597">Phosphoprotein</keyword>
<dbReference type="Pfam" id="PF02879">
    <property type="entry name" value="PGM_PMM_II"/>
    <property type="match status" value="1"/>
</dbReference>
<dbReference type="Proteomes" id="UP000317863">
    <property type="component" value="Unassembled WGS sequence"/>
</dbReference>
<comment type="catalytic activity">
    <reaction evidence="1">
        <text>alpha-D-glucose 1-phosphate = alpha-D-glucose 6-phosphate</text>
        <dbReference type="Rhea" id="RHEA:23536"/>
        <dbReference type="ChEBI" id="CHEBI:58225"/>
        <dbReference type="ChEBI" id="CHEBI:58601"/>
        <dbReference type="EC" id="5.4.2.2"/>
    </reaction>
</comment>
<keyword evidence="15" id="KW-1185">Reference proteome</keyword>
<comment type="cofactor">
    <cofactor evidence="2">
        <name>Mg(2+)</name>
        <dbReference type="ChEBI" id="CHEBI:18420"/>
    </cofactor>
</comment>
<dbReference type="PANTHER" id="PTHR45745:SF1">
    <property type="entry name" value="PHOSPHOGLUCOMUTASE 2B-RELATED"/>
    <property type="match status" value="1"/>
</dbReference>
<keyword evidence="6 9" id="KW-0479">Metal-binding</keyword>
<feature type="domain" description="Alpha-D-phosphohexomutase C-terminal" evidence="10">
    <location>
        <begin position="500"/>
        <end position="545"/>
    </location>
</feature>
<dbReference type="PROSITE" id="PS00710">
    <property type="entry name" value="PGM_PMM"/>
    <property type="match status" value="1"/>
</dbReference>
<evidence type="ECO:0000256" key="6">
    <source>
        <dbReference type="ARBA" id="ARBA00022723"/>
    </source>
</evidence>
<evidence type="ECO:0000256" key="7">
    <source>
        <dbReference type="ARBA" id="ARBA00022842"/>
    </source>
</evidence>
<proteinExistence type="inferred from homology"/>
<dbReference type="InterPro" id="IPR005846">
    <property type="entry name" value="A-D-PHexomutase_a/b/a-III"/>
</dbReference>
<dbReference type="GO" id="GO:0000287">
    <property type="term" value="F:magnesium ion binding"/>
    <property type="evidence" value="ECO:0007669"/>
    <property type="project" value="InterPro"/>
</dbReference>
<dbReference type="AlphaFoldDB" id="A0A544QTB5"/>
<protein>
    <recommendedName>
        <fullName evidence="4">phosphoglucomutase (alpha-D-glucose-1,6-bisphosphate-dependent)</fullName>
        <ecNumber evidence="4">5.4.2.2</ecNumber>
    </recommendedName>
</protein>
<dbReference type="GO" id="GO:0004614">
    <property type="term" value="F:phosphoglucomutase activity"/>
    <property type="evidence" value="ECO:0007669"/>
    <property type="project" value="UniProtKB-EC"/>
</dbReference>
<evidence type="ECO:0000259" key="10">
    <source>
        <dbReference type="Pfam" id="PF00408"/>
    </source>
</evidence>
<gene>
    <name evidence="14" type="ORF">EXD82_09100</name>
</gene>
<dbReference type="OrthoDB" id="9806956at2"/>
<feature type="domain" description="Alpha-D-phosphohexomutase alpha/beta/alpha" evidence="11">
    <location>
        <begin position="43"/>
        <end position="181"/>
    </location>
</feature>
<feature type="domain" description="Alpha-D-phosphohexomutase alpha/beta/alpha" evidence="12">
    <location>
        <begin position="209"/>
        <end position="315"/>
    </location>
</feature>
<evidence type="ECO:0000256" key="5">
    <source>
        <dbReference type="ARBA" id="ARBA00022553"/>
    </source>
</evidence>
<evidence type="ECO:0000313" key="14">
    <source>
        <dbReference type="EMBL" id="TQQ83936.1"/>
    </source>
</evidence>
<dbReference type="InterPro" id="IPR016066">
    <property type="entry name" value="A-D-PHexomutase_CS"/>
</dbReference>
<evidence type="ECO:0000256" key="2">
    <source>
        <dbReference type="ARBA" id="ARBA00001946"/>
    </source>
</evidence>
<dbReference type="InterPro" id="IPR005844">
    <property type="entry name" value="A-D-PHexomutase_a/b/a-I"/>
</dbReference>
<sequence>MCYKKEYSKWLLSEYFDSETKEELISIKDDENEIEERFYKNLEFGTGGLRGKIGAGTNRVNKYTIRRATAGLCEYIKKSFGKENNRIVIAHDNRYKSREFCIETAKVMAENGIKSYIFDDLRSTPELSFAVRYLKCTMGVVITASHNPKEYNGYKVYDSNGGQICIEVADNIIAEINSIKDYSAIKVKSYDEYLKLNMIEVLDNSVDDAFIDAVKEQIVNEDIVCKYAKDLKIVYTPIHGTGLMPISRVLNECGFKNLSIVEEQTIHDPMFSTVKYPNPEEISVFDMAKKLSDKVGADIIMGTDPDCDRVGLIVKNKKGEYKVLNGNQIGSLMVRYILENMNGNIPSNSVIIKTIVTSELGAEIASKYGVETINTLTGFKFIGEKINEFEKTNEKHFIMGYEDSYGYLIGTHARDKDRVVSALIICEIAAYCKSKGISIYEYMYDTYEKYGYYSDKLKSIVIEGKKGVEKISEIMTYLRNSDPNEIGFNDLLEIKDYKNGIDGLPKSNVLKFIMKDKSWLAIRPSGTEPKIKIYFGAKSDDSIEDSDRKLNSMYENIMNIIESI</sequence>
<dbReference type="Pfam" id="PF02880">
    <property type="entry name" value="PGM_PMM_III"/>
    <property type="match status" value="1"/>
</dbReference>
<evidence type="ECO:0000259" key="12">
    <source>
        <dbReference type="Pfam" id="PF02879"/>
    </source>
</evidence>
<dbReference type="SUPFAM" id="SSF53738">
    <property type="entry name" value="Phosphoglucomutase, first 3 domains"/>
    <property type="match status" value="3"/>
</dbReference>
<dbReference type="Gene3D" id="3.40.120.10">
    <property type="entry name" value="Alpha-D-Glucose-1,6-Bisphosphate, subunit A, domain 3"/>
    <property type="match status" value="3"/>
</dbReference>
<evidence type="ECO:0000259" key="11">
    <source>
        <dbReference type="Pfam" id="PF02878"/>
    </source>
</evidence>
<dbReference type="InterPro" id="IPR036900">
    <property type="entry name" value="A-D-PHexomutase_C_sf"/>
</dbReference>
<dbReference type="GO" id="GO:0005975">
    <property type="term" value="P:carbohydrate metabolic process"/>
    <property type="evidence" value="ECO:0007669"/>
    <property type="project" value="InterPro"/>
</dbReference>
<reference evidence="14 15" key="1">
    <citation type="submission" date="2019-02" db="EMBL/GenBank/DDBJ databases">
        <title>Peptostreptococcaceae bacterium ZHW00191 nov., a new bacterium isolated from the human gut.</title>
        <authorList>
            <person name="Zhou H.-W."/>
            <person name="Chen X.-J."/>
        </authorList>
    </citation>
    <scope>NUCLEOTIDE SEQUENCE [LARGE SCALE GENOMIC DNA]</scope>
    <source>
        <strain evidence="14 15">ZHW00191</strain>
    </source>
</reference>
<dbReference type="RefSeq" id="WP_142536603.1">
    <property type="nucleotide sequence ID" value="NZ_SGJB01000019.1"/>
</dbReference>
<evidence type="ECO:0000256" key="9">
    <source>
        <dbReference type="RuleBase" id="RU004326"/>
    </source>
</evidence>
<dbReference type="EC" id="5.4.2.2" evidence="4"/>
<dbReference type="EMBL" id="SGJB01000019">
    <property type="protein sequence ID" value="TQQ83936.1"/>
    <property type="molecule type" value="Genomic_DNA"/>
</dbReference>
<keyword evidence="8" id="KW-0413">Isomerase</keyword>
<dbReference type="SUPFAM" id="SSF55957">
    <property type="entry name" value="Phosphoglucomutase, C-terminal domain"/>
    <property type="match status" value="1"/>
</dbReference>
<dbReference type="InterPro" id="IPR016055">
    <property type="entry name" value="A-D-PHexomutase_a/b/a-I/II/III"/>
</dbReference>
<dbReference type="Pfam" id="PF00408">
    <property type="entry name" value="PGM_PMM_IV"/>
    <property type="match status" value="1"/>
</dbReference>
<dbReference type="PANTHER" id="PTHR45745">
    <property type="entry name" value="PHOSPHOMANNOMUTASE 45A"/>
    <property type="match status" value="1"/>
</dbReference>
<keyword evidence="7 9" id="KW-0460">Magnesium</keyword>
<name>A0A544QTB5_9FIRM</name>
<dbReference type="InterPro" id="IPR005843">
    <property type="entry name" value="A-D-PHexomutase_C"/>
</dbReference>
<evidence type="ECO:0000256" key="1">
    <source>
        <dbReference type="ARBA" id="ARBA00000443"/>
    </source>
</evidence>
<evidence type="ECO:0000313" key="15">
    <source>
        <dbReference type="Proteomes" id="UP000317863"/>
    </source>
</evidence>
<dbReference type="GO" id="GO:0008973">
    <property type="term" value="F:phosphopentomutase activity"/>
    <property type="evidence" value="ECO:0007669"/>
    <property type="project" value="TreeGrafter"/>
</dbReference>
<evidence type="ECO:0000256" key="3">
    <source>
        <dbReference type="ARBA" id="ARBA00010231"/>
    </source>
</evidence>
<accession>A0A544QTB5</accession>
<dbReference type="Pfam" id="PF02878">
    <property type="entry name" value="PGM_PMM_I"/>
    <property type="match status" value="1"/>
</dbReference>
<evidence type="ECO:0000256" key="8">
    <source>
        <dbReference type="ARBA" id="ARBA00023235"/>
    </source>
</evidence>
<feature type="domain" description="Alpha-D-phosphohexomutase alpha/beta/alpha" evidence="13">
    <location>
        <begin position="325"/>
        <end position="450"/>
    </location>
</feature>
<dbReference type="Gene3D" id="3.30.310.50">
    <property type="entry name" value="Alpha-D-phosphohexomutase, C-terminal domain"/>
    <property type="match status" value="1"/>
</dbReference>